<evidence type="ECO:0000313" key="11">
    <source>
        <dbReference type="Proteomes" id="UP000275461"/>
    </source>
</evidence>
<keyword evidence="6 7" id="KW-0472">Membrane</keyword>
<evidence type="ECO:0000256" key="8">
    <source>
        <dbReference type="SAM" id="MobiDB-lite"/>
    </source>
</evidence>
<feature type="compositionally biased region" description="Low complexity" evidence="8">
    <location>
        <begin position="83"/>
        <end position="102"/>
    </location>
</feature>
<keyword evidence="10" id="KW-0282">Flagellum</keyword>
<dbReference type="GO" id="GO:0009425">
    <property type="term" value="C:bacterial-type flagellum basal body"/>
    <property type="evidence" value="ECO:0007669"/>
    <property type="project" value="UniProtKB-SubCell"/>
</dbReference>
<dbReference type="Gene3D" id="2.30.330.10">
    <property type="entry name" value="SpoA-like"/>
    <property type="match status" value="1"/>
</dbReference>
<sequence>MSDDKQDQNSVDAAWEDALAEQHGSEAGRKPEASDEEGAAGAEAEQDTGQGDASDGDVDQDAMAEEWARAMEEQGDEEGVSDGGAAAEASDAGDADAAMMEAEQQREAERQARREADEARREQNWQAEKAELDELQPDAGPNLGDEEANLEVIMDIPVTLSMEIGRTQISIRHLLQLNQGSVVELDRLAGEPLDVMVNGTLIAHGEVVVVNERFGIRLTDVISAAERVKKLR</sequence>
<protein>
    <recommendedName>
        <fullName evidence="2 7">Flagellar motor switch protein FliN</fullName>
    </recommendedName>
</protein>
<evidence type="ECO:0000256" key="2">
    <source>
        <dbReference type="ARBA" id="ARBA00021897"/>
    </source>
</evidence>
<dbReference type="InterPro" id="IPR036429">
    <property type="entry name" value="SpoA-like_sf"/>
</dbReference>
<keyword evidence="3 7" id="KW-1003">Cell membrane</keyword>
<keyword evidence="4 7" id="KW-0145">Chemotaxis</keyword>
<name>A0A498BY36_9GAMM</name>
<dbReference type="PRINTS" id="PR00956">
    <property type="entry name" value="FLGMOTORFLIN"/>
</dbReference>
<evidence type="ECO:0000313" key="10">
    <source>
        <dbReference type="EMBL" id="RLK48734.1"/>
    </source>
</evidence>
<dbReference type="Proteomes" id="UP000275461">
    <property type="component" value="Unassembled WGS sequence"/>
</dbReference>
<dbReference type="AlphaFoldDB" id="A0A498BY36"/>
<feature type="compositionally biased region" description="Basic and acidic residues" evidence="8">
    <location>
        <begin position="103"/>
        <end position="124"/>
    </location>
</feature>
<dbReference type="InterPro" id="IPR001543">
    <property type="entry name" value="FliN-like_C"/>
</dbReference>
<evidence type="ECO:0000256" key="6">
    <source>
        <dbReference type="ARBA" id="ARBA00023136"/>
    </source>
</evidence>
<reference evidence="10 11" key="1">
    <citation type="submission" date="2018-10" db="EMBL/GenBank/DDBJ databases">
        <title>Genomic Encyclopedia of Type Strains, Phase IV (KMG-IV): sequencing the most valuable type-strain genomes for metagenomic binning, comparative biology and taxonomic classification.</title>
        <authorList>
            <person name="Goeker M."/>
        </authorList>
    </citation>
    <scope>NUCLEOTIDE SEQUENCE [LARGE SCALE GENOMIC DNA]</scope>
    <source>
        <strain evidence="10 11">DSM 12769</strain>
    </source>
</reference>
<dbReference type="PANTHER" id="PTHR43484:SF1">
    <property type="entry name" value="FLAGELLAR MOTOR SWITCH PROTEIN FLIN"/>
    <property type="match status" value="1"/>
</dbReference>
<gene>
    <name evidence="10" type="ORF">DFR31_1845</name>
</gene>
<dbReference type="SUPFAM" id="SSF101801">
    <property type="entry name" value="Surface presentation of antigens (SPOA)"/>
    <property type="match status" value="1"/>
</dbReference>
<organism evidence="10 11">
    <name type="scientific">Alkalispirillum mobile</name>
    <dbReference type="NCBI Taxonomy" id="85925"/>
    <lineage>
        <taxon>Bacteria</taxon>
        <taxon>Pseudomonadati</taxon>
        <taxon>Pseudomonadota</taxon>
        <taxon>Gammaproteobacteria</taxon>
        <taxon>Chromatiales</taxon>
        <taxon>Ectothiorhodospiraceae</taxon>
        <taxon>Alkalispirillum</taxon>
    </lineage>
</organism>
<evidence type="ECO:0000256" key="3">
    <source>
        <dbReference type="ARBA" id="ARBA00022475"/>
    </source>
</evidence>
<comment type="function">
    <text evidence="7">FliN is one of three proteins (FliG, FliN, FliM) that form the rotor-mounted switch complex (C ring), located at the base of the basal body. This complex interacts with the CheY and CheZ chemotaxis proteins, in addition to contacting components of the motor that determine the direction of flagellar rotation.</text>
</comment>
<keyword evidence="10" id="KW-0969">Cilium</keyword>
<dbReference type="Pfam" id="PF01052">
    <property type="entry name" value="FliMN_C"/>
    <property type="match status" value="1"/>
</dbReference>
<keyword evidence="11" id="KW-1185">Reference proteome</keyword>
<comment type="subcellular location">
    <subcellularLocation>
        <location evidence="7">Cell membrane</location>
        <topology evidence="7">Peripheral membrane protein</topology>
        <orientation evidence="7">Cytoplasmic side</orientation>
    </subcellularLocation>
    <subcellularLocation>
        <location evidence="7">Bacterial flagellum basal body</location>
    </subcellularLocation>
</comment>
<dbReference type="PANTHER" id="PTHR43484">
    <property type="match status" value="1"/>
</dbReference>
<dbReference type="InterPro" id="IPR001172">
    <property type="entry name" value="FliN_T3SS_HrcQb"/>
</dbReference>
<keyword evidence="10" id="KW-0966">Cell projection</keyword>
<dbReference type="OrthoDB" id="9773459at2"/>
<keyword evidence="7" id="KW-0975">Bacterial flagellum</keyword>
<comment type="similarity">
    <text evidence="1 7">Belongs to the FliN/MopA/SpaO family.</text>
</comment>
<dbReference type="FunFam" id="2.30.330.10:FF:000001">
    <property type="entry name" value="Flagellar motor switch protein FliN"/>
    <property type="match status" value="1"/>
</dbReference>
<comment type="caution">
    <text evidence="10">The sequence shown here is derived from an EMBL/GenBank/DDBJ whole genome shotgun (WGS) entry which is preliminary data.</text>
</comment>
<evidence type="ECO:0000256" key="4">
    <source>
        <dbReference type="ARBA" id="ARBA00022500"/>
    </source>
</evidence>
<feature type="compositionally biased region" description="Low complexity" evidence="8">
    <location>
        <begin position="39"/>
        <end position="51"/>
    </location>
</feature>
<feature type="region of interest" description="Disordered" evidence="8">
    <location>
        <begin position="1"/>
        <end position="124"/>
    </location>
</feature>
<accession>A0A498BY36</accession>
<feature type="compositionally biased region" description="Acidic residues" evidence="8">
    <location>
        <begin position="54"/>
        <end position="64"/>
    </location>
</feature>
<dbReference type="GO" id="GO:0003774">
    <property type="term" value="F:cytoskeletal motor activity"/>
    <property type="evidence" value="ECO:0007669"/>
    <property type="project" value="UniProtKB-UniRule"/>
</dbReference>
<dbReference type="GO" id="GO:0071973">
    <property type="term" value="P:bacterial-type flagellum-dependent cell motility"/>
    <property type="evidence" value="ECO:0007669"/>
    <property type="project" value="UniProtKB-UniRule"/>
</dbReference>
<dbReference type="GO" id="GO:0006935">
    <property type="term" value="P:chemotaxis"/>
    <property type="evidence" value="ECO:0007669"/>
    <property type="project" value="UniProtKB-KW"/>
</dbReference>
<dbReference type="InterPro" id="IPR012826">
    <property type="entry name" value="FliN"/>
</dbReference>
<feature type="domain" description="Flagellar motor switch protein FliN-like C-terminal" evidence="9">
    <location>
        <begin position="153"/>
        <end position="222"/>
    </location>
</feature>
<dbReference type="GO" id="GO:0005886">
    <property type="term" value="C:plasma membrane"/>
    <property type="evidence" value="ECO:0007669"/>
    <property type="project" value="UniProtKB-SubCell"/>
</dbReference>
<evidence type="ECO:0000256" key="5">
    <source>
        <dbReference type="ARBA" id="ARBA00022779"/>
    </source>
</evidence>
<proteinExistence type="inferred from homology"/>
<dbReference type="InterPro" id="IPR051469">
    <property type="entry name" value="FliN/MopA/SpaO"/>
</dbReference>
<dbReference type="EMBL" id="RCDA01000002">
    <property type="protein sequence ID" value="RLK48734.1"/>
    <property type="molecule type" value="Genomic_DNA"/>
</dbReference>
<feature type="compositionally biased region" description="Basic and acidic residues" evidence="8">
    <location>
        <begin position="23"/>
        <end position="33"/>
    </location>
</feature>
<evidence type="ECO:0000256" key="7">
    <source>
        <dbReference type="RuleBase" id="RU362074"/>
    </source>
</evidence>
<dbReference type="NCBIfam" id="TIGR02480">
    <property type="entry name" value="fliN"/>
    <property type="match status" value="1"/>
</dbReference>
<evidence type="ECO:0000256" key="1">
    <source>
        <dbReference type="ARBA" id="ARBA00009226"/>
    </source>
</evidence>
<keyword evidence="5 7" id="KW-0283">Flagellar rotation</keyword>
<evidence type="ECO:0000259" key="9">
    <source>
        <dbReference type="Pfam" id="PF01052"/>
    </source>
</evidence>
<dbReference type="RefSeq" id="WP_121442376.1">
    <property type="nucleotide sequence ID" value="NZ_RCDA01000002.1"/>
</dbReference>